<gene>
    <name evidence="1" type="ORF">IAC77_01590</name>
</gene>
<evidence type="ECO:0000313" key="2">
    <source>
        <dbReference type="Proteomes" id="UP000721442"/>
    </source>
</evidence>
<proteinExistence type="predicted"/>
<dbReference type="Proteomes" id="UP000721442">
    <property type="component" value="Unassembled WGS sequence"/>
</dbReference>
<comment type="caution">
    <text evidence="1">The sequence shown here is derived from an EMBL/GenBank/DDBJ whole genome shotgun (WGS) entry which is preliminary data.</text>
</comment>
<organism evidence="1 2">
    <name type="scientific">Candidatus Enterousia excrementavium</name>
    <dbReference type="NCBI Taxonomy" id="2840789"/>
    <lineage>
        <taxon>Bacteria</taxon>
        <taxon>Pseudomonadati</taxon>
        <taxon>Pseudomonadota</taxon>
        <taxon>Alphaproteobacteria</taxon>
        <taxon>Candidatus Enterousia</taxon>
    </lineage>
</organism>
<evidence type="ECO:0000313" key="1">
    <source>
        <dbReference type="EMBL" id="MBO8407137.1"/>
    </source>
</evidence>
<sequence>MKTFKQILKMCIGVAVLVFAVWVFVQALQSENLENGDLRDWRAAGLGRRTVTAQLMIASDENLDLLVKCVDKMATEPGSAKRSVRDAISLCYTGILVNQNNYSQSE</sequence>
<dbReference type="EMBL" id="JADINE010000024">
    <property type="protein sequence ID" value="MBO8407137.1"/>
    <property type="molecule type" value="Genomic_DNA"/>
</dbReference>
<name>A0A940DD23_9PROT</name>
<dbReference type="AlphaFoldDB" id="A0A940DD23"/>
<protein>
    <submittedName>
        <fullName evidence="1">Uncharacterized protein</fullName>
    </submittedName>
</protein>
<reference evidence="1" key="2">
    <citation type="journal article" date="2021" name="PeerJ">
        <title>Extensive microbial diversity within the chicken gut microbiome revealed by metagenomics and culture.</title>
        <authorList>
            <person name="Gilroy R."/>
            <person name="Ravi A."/>
            <person name="Getino M."/>
            <person name="Pursley I."/>
            <person name="Horton D.L."/>
            <person name="Alikhan N.F."/>
            <person name="Baker D."/>
            <person name="Gharbi K."/>
            <person name="Hall N."/>
            <person name="Watson M."/>
            <person name="Adriaenssens E.M."/>
            <person name="Foster-Nyarko E."/>
            <person name="Jarju S."/>
            <person name="Secka A."/>
            <person name="Antonio M."/>
            <person name="Oren A."/>
            <person name="Chaudhuri R.R."/>
            <person name="La Ragione R."/>
            <person name="Hildebrand F."/>
            <person name="Pallen M.J."/>
        </authorList>
    </citation>
    <scope>NUCLEOTIDE SEQUENCE</scope>
    <source>
        <strain evidence="1">B1-16210</strain>
    </source>
</reference>
<accession>A0A940DD23</accession>
<reference evidence="1" key="1">
    <citation type="submission" date="2020-10" db="EMBL/GenBank/DDBJ databases">
        <authorList>
            <person name="Gilroy R."/>
        </authorList>
    </citation>
    <scope>NUCLEOTIDE SEQUENCE</scope>
    <source>
        <strain evidence="1">B1-16210</strain>
    </source>
</reference>